<dbReference type="AlphaFoldDB" id="A0A0W7Z2Y5"/>
<protein>
    <submittedName>
        <fullName evidence="1">Uncharacterized protein</fullName>
    </submittedName>
</protein>
<reference evidence="1 2" key="1">
    <citation type="submission" date="2015-12" db="EMBL/GenBank/DDBJ databases">
        <title>Complete genome sequence of a multi-drug resistant strain Acidovorax sp. 12322-1.</title>
        <authorList>
            <person name="Ming D."/>
            <person name="Wang M."/>
            <person name="Hu S."/>
            <person name="Zhou Y."/>
            <person name="Jiang T."/>
        </authorList>
    </citation>
    <scope>NUCLEOTIDE SEQUENCE [LARGE SCALE GENOMIC DNA]</scope>
    <source>
        <strain evidence="1 2">12322-1</strain>
    </source>
</reference>
<dbReference type="EMBL" id="LPXH01000021">
    <property type="protein sequence ID" value="KUF41633.1"/>
    <property type="molecule type" value="Genomic_DNA"/>
</dbReference>
<sequence>MGPQWVLQKISERMAEFFWTVVAVFCNWSECIQDFIDTLRNFSIKPCMLQLCESSYSSGELTAFIYHCINAQLSESFFRMNAQMITGFFDCNLETSWMSNTETMYQGR</sequence>
<proteinExistence type="predicted"/>
<name>A0A0W7Z2Y5_9BURK</name>
<organism evidence="1 2">
    <name type="scientific">Comamonas kerstersii</name>
    <dbReference type="NCBI Taxonomy" id="225992"/>
    <lineage>
        <taxon>Bacteria</taxon>
        <taxon>Pseudomonadati</taxon>
        <taxon>Pseudomonadota</taxon>
        <taxon>Betaproteobacteria</taxon>
        <taxon>Burkholderiales</taxon>
        <taxon>Comamonadaceae</taxon>
        <taxon>Comamonas</taxon>
    </lineage>
</organism>
<gene>
    <name evidence="1" type="ORF">AS359_08645</name>
</gene>
<accession>A0A1V3TIG8</accession>
<keyword evidence="2" id="KW-1185">Reference proteome</keyword>
<evidence type="ECO:0000313" key="1">
    <source>
        <dbReference type="EMBL" id="KUF41633.1"/>
    </source>
</evidence>
<comment type="caution">
    <text evidence="1">The sequence shown here is derived from an EMBL/GenBank/DDBJ whole genome shotgun (WGS) entry which is preliminary data.</text>
</comment>
<accession>A0A0W7Z2Y5</accession>
<evidence type="ECO:0000313" key="2">
    <source>
        <dbReference type="Proteomes" id="UP000053300"/>
    </source>
</evidence>
<dbReference type="Proteomes" id="UP000053300">
    <property type="component" value="Unassembled WGS sequence"/>
</dbReference>